<comment type="caution">
    <text evidence="1">The sequence shown here is derived from an EMBL/GenBank/DDBJ whole genome shotgun (WGS) entry which is preliminary data.</text>
</comment>
<proteinExistence type="predicted"/>
<accession>A0A562KTR9</accession>
<keyword evidence="2" id="KW-1185">Reference proteome</keyword>
<dbReference type="SUPFAM" id="SSF53448">
    <property type="entry name" value="Nucleotide-diphospho-sugar transferases"/>
    <property type="match status" value="1"/>
</dbReference>
<dbReference type="OrthoDB" id="272466at2"/>
<dbReference type="InterPro" id="IPR029044">
    <property type="entry name" value="Nucleotide-diphossugar_trans"/>
</dbReference>
<gene>
    <name evidence="1" type="ORF">IQ17_05667</name>
</gene>
<dbReference type="EMBL" id="VLKL01000020">
    <property type="protein sequence ID" value="TWH98810.1"/>
    <property type="molecule type" value="Genomic_DNA"/>
</dbReference>
<organism evidence="1 2">
    <name type="scientific">Bradyrhizobium daqingense</name>
    <dbReference type="NCBI Taxonomy" id="993502"/>
    <lineage>
        <taxon>Bacteria</taxon>
        <taxon>Pseudomonadati</taxon>
        <taxon>Pseudomonadota</taxon>
        <taxon>Alphaproteobacteria</taxon>
        <taxon>Hyphomicrobiales</taxon>
        <taxon>Nitrobacteraceae</taxon>
        <taxon>Bradyrhizobium</taxon>
    </lineage>
</organism>
<dbReference type="CDD" id="cd00761">
    <property type="entry name" value="Glyco_tranf_GTA_type"/>
    <property type="match status" value="1"/>
</dbReference>
<name>A0A562KTR9_9BRAD</name>
<protein>
    <recommendedName>
        <fullName evidence="3">GT2 family glycosyltransferase</fullName>
    </recommendedName>
</protein>
<evidence type="ECO:0000313" key="2">
    <source>
        <dbReference type="Proteomes" id="UP000317176"/>
    </source>
</evidence>
<dbReference type="AlphaFoldDB" id="A0A562KTR9"/>
<sequence>MNKRISLLLPTRGRPTLVERFLRSVVAESTHPELIEVILCVDDDDIGSHGITFTQLSLKTVIVPRQTMGAYNSICFQHATGDITIAVNDDVIVRTKGWDDKVRELDARYPDGVYLAYGNDLFKGASLCTFPILSRRAWLPPAVAYPIEYKGAFIDVHLMDIFKRLQKRGHQRIMYEEDLVFEHLHYRNHPEALDATYTDRSRFGDDLTFIALREARRLEADRLEALLANTALASAPSPRRAECPSPGLFSIISLCLRSFLLDSDLPIKWRAYLFAWLVTRYYFSRIFNVT</sequence>
<dbReference type="RefSeq" id="WP_145640621.1">
    <property type="nucleotide sequence ID" value="NZ_CP088014.1"/>
</dbReference>
<reference evidence="1 2" key="1">
    <citation type="journal article" date="2015" name="Stand. Genomic Sci.">
        <title>Genomic Encyclopedia of Bacterial and Archaeal Type Strains, Phase III: the genomes of soil and plant-associated and newly described type strains.</title>
        <authorList>
            <person name="Whitman W.B."/>
            <person name="Woyke T."/>
            <person name="Klenk H.P."/>
            <person name="Zhou Y."/>
            <person name="Lilburn T.G."/>
            <person name="Beck B.J."/>
            <person name="De Vos P."/>
            <person name="Vandamme P."/>
            <person name="Eisen J.A."/>
            <person name="Garrity G."/>
            <person name="Hugenholtz P."/>
            <person name="Kyrpides N.C."/>
        </authorList>
    </citation>
    <scope>NUCLEOTIDE SEQUENCE [LARGE SCALE GENOMIC DNA]</scope>
    <source>
        <strain evidence="1 2">CGMCC 1.10947</strain>
    </source>
</reference>
<evidence type="ECO:0000313" key="1">
    <source>
        <dbReference type="EMBL" id="TWH98810.1"/>
    </source>
</evidence>
<dbReference type="Proteomes" id="UP000317176">
    <property type="component" value="Unassembled WGS sequence"/>
</dbReference>
<dbReference type="Gene3D" id="3.90.550.10">
    <property type="entry name" value="Spore Coat Polysaccharide Biosynthesis Protein SpsA, Chain A"/>
    <property type="match status" value="1"/>
</dbReference>
<evidence type="ECO:0008006" key="3">
    <source>
        <dbReference type="Google" id="ProtNLM"/>
    </source>
</evidence>